<proteinExistence type="predicted"/>
<dbReference type="AlphaFoldDB" id="A0A8H7AT75"/>
<organism evidence="1 2">
    <name type="scientific">Endocarpon pusillum</name>
    <dbReference type="NCBI Taxonomy" id="364733"/>
    <lineage>
        <taxon>Eukaryota</taxon>
        <taxon>Fungi</taxon>
        <taxon>Dikarya</taxon>
        <taxon>Ascomycota</taxon>
        <taxon>Pezizomycotina</taxon>
        <taxon>Eurotiomycetes</taxon>
        <taxon>Chaetothyriomycetidae</taxon>
        <taxon>Verrucariales</taxon>
        <taxon>Verrucariaceae</taxon>
        <taxon>Endocarpon</taxon>
    </lineage>
</organism>
<protein>
    <submittedName>
        <fullName evidence="1">Uncharacterized protein</fullName>
    </submittedName>
</protein>
<keyword evidence="2" id="KW-1185">Reference proteome</keyword>
<gene>
    <name evidence="1" type="ORF">GJ744_006543</name>
</gene>
<reference evidence="1" key="1">
    <citation type="submission" date="2020-02" db="EMBL/GenBank/DDBJ databases">
        <authorList>
            <person name="Palmer J.M."/>
        </authorList>
    </citation>
    <scope>NUCLEOTIDE SEQUENCE</scope>
    <source>
        <strain evidence="1">EPUS1.4</strain>
        <tissue evidence="1">Thallus</tissue>
    </source>
</reference>
<evidence type="ECO:0000313" key="2">
    <source>
        <dbReference type="Proteomes" id="UP000606974"/>
    </source>
</evidence>
<comment type="caution">
    <text evidence="1">The sequence shown here is derived from an EMBL/GenBank/DDBJ whole genome shotgun (WGS) entry which is preliminary data.</text>
</comment>
<evidence type="ECO:0000313" key="1">
    <source>
        <dbReference type="EMBL" id="KAF7513929.1"/>
    </source>
</evidence>
<name>A0A8H7AT75_9EURO</name>
<dbReference type="Proteomes" id="UP000606974">
    <property type="component" value="Unassembled WGS sequence"/>
</dbReference>
<accession>A0A8H7AT75</accession>
<sequence>MRAFSEIDGASASVMAASRPTAVSDLDGIGADATPARATALPQNGCSLKNGTITEGLPAAIAAAVVPAPRSMMNHTRDVLE</sequence>
<dbReference type="EMBL" id="JAACFV010000003">
    <property type="protein sequence ID" value="KAF7513929.1"/>
    <property type="molecule type" value="Genomic_DNA"/>
</dbReference>